<keyword evidence="4" id="KW-1185">Reference proteome</keyword>
<reference evidence="3 4" key="1">
    <citation type="submission" date="2012-04" db="EMBL/GenBank/DDBJ databases">
        <title>The Genome Sequence of Saprolegnia declina VS20.</title>
        <authorList>
            <consortium name="The Broad Institute Genome Sequencing Platform"/>
            <person name="Russ C."/>
            <person name="Nusbaum C."/>
            <person name="Tyler B."/>
            <person name="van West P."/>
            <person name="Dieguez-Uribeondo J."/>
            <person name="de Bruijn I."/>
            <person name="Tripathy S."/>
            <person name="Jiang R."/>
            <person name="Young S.K."/>
            <person name="Zeng Q."/>
            <person name="Gargeya S."/>
            <person name="Fitzgerald M."/>
            <person name="Haas B."/>
            <person name="Abouelleil A."/>
            <person name="Alvarado L."/>
            <person name="Arachchi H.M."/>
            <person name="Berlin A."/>
            <person name="Chapman S.B."/>
            <person name="Goldberg J."/>
            <person name="Griggs A."/>
            <person name="Gujja S."/>
            <person name="Hansen M."/>
            <person name="Howarth C."/>
            <person name="Imamovic A."/>
            <person name="Larimer J."/>
            <person name="McCowen C."/>
            <person name="Montmayeur A."/>
            <person name="Murphy C."/>
            <person name="Neiman D."/>
            <person name="Pearson M."/>
            <person name="Priest M."/>
            <person name="Roberts A."/>
            <person name="Saif S."/>
            <person name="Shea T."/>
            <person name="Sisk P."/>
            <person name="Sykes S."/>
            <person name="Wortman J."/>
            <person name="Nusbaum C."/>
            <person name="Birren B."/>
        </authorList>
    </citation>
    <scope>NUCLEOTIDE SEQUENCE [LARGE SCALE GENOMIC DNA]</scope>
    <source>
        <strain evidence="3 4">VS20</strain>
    </source>
</reference>
<evidence type="ECO:0000313" key="3">
    <source>
        <dbReference type="EMBL" id="EQC40575.1"/>
    </source>
</evidence>
<name>T0R2P2_SAPDV</name>
<dbReference type="AlphaFoldDB" id="T0R2P2"/>
<organism evidence="3 4">
    <name type="scientific">Saprolegnia diclina (strain VS20)</name>
    <dbReference type="NCBI Taxonomy" id="1156394"/>
    <lineage>
        <taxon>Eukaryota</taxon>
        <taxon>Sar</taxon>
        <taxon>Stramenopiles</taxon>
        <taxon>Oomycota</taxon>
        <taxon>Saprolegniomycetes</taxon>
        <taxon>Saprolegniales</taxon>
        <taxon>Saprolegniaceae</taxon>
        <taxon>Saprolegnia</taxon>
    </lineage>
</organism>
<evidence type="ECO:0000313" key="4">
    <source>
        <dbReference type="Proteomes" id="UP000030762"/>
    </source>
</evidence>
<accession>T0R2P2</accession>
<dbReference type="GeneID" id="19943190"/>
<dbReference type="Proteomes" id="UP000030762">
    <property type="component" value="Unassembled WGS sequence"/>
</dbReference>
<sequence>MTVTDDVQKARKRIHNKKYRAANREKIAVKGKAYYAANADKERARKKTYHAANKEKLAVVSSGKIPPPLPKLADLRAQHEASGNVAPATSTDAAPELTEEDPHPLAATTKKVAAKWSQHGSGPRLRRLKGFSLVKVTMTTLLVVVMVTFTNEHPFNLRLSFLSLSILPNEVC</sequence>
<proteinExistence type="predicted"/>
<evidence type="ECO:0000256" key="2">
    <source>
        <dbReference type="SAM" id="Phobius"/>
    </source>
</evidence>
<dbReference type="EMBL" id="JH767136">
    <property type="protein sequence ID" value="EQC40575.1"/>
    <property type="molecule type" value="Genomic_DNA"/>
</dbReference>
<feature type="transmembrane region" description="Helical" evidence="2">
    <location>
        <begin position="133"/>
        <end position="150"/>
    </location>
</feature>
<dbReference type="InParanoid" id="T0R2P2"/>
<gene>
    <name evidence="3" type="ORF">SDRG_02463</name>
</gene>
<evidence type="ECO:0000256" key="1">
    <source>
        <dbReference type="SAM" id="MobiDB-lite"/>
    </source>
</evidence>
<keyword evidence="2" id="KW-0812">Transmembrane</keyword>
<keyword evidence="2" id="KW-1133">Transmembrane helix</keyword>
<protein>
    <submittedName>
        <fullName evidence="3">Uncharacterized protein</fullName>
    </submittedName>
</protein>
<dbReference type="VEuPathDB" id="FungiDB:SDRG_02463"/>
<feature type="region of interest" description="Disordered" evidence="1">
    <location>
        <begin position="69"/>
        <end position="102"/>
    </location>
</feature>
<keyword evidence="2" id="KW-0472">Membrane</keyword>
<dbReference type="RefSeq" id="XP_008606274.1">
    <property type="nucleotide sequence ID" value="XM_008608052.1"/>
</dbReference>